<evidence type="ECO:0000256" key="1">
    <source>
        <dbReference type="ARBA" id="ARBA00006303"/>
    </source>
</evidence>
<feature type="region of interest" description="Disordered" evidence="7">
    <location>
        <begin position="205"/>
        <end position="238"/>
    </location>
</feature>
<dbReference type="NCBIfam" id="TIGR00459">
    <property type="entry name" value="aspS_bact"/>
    <property type="match status" value="1"/>
</dbReference>
<keyword evidence="10" id="KW-1185">Reference proteome</keyword>
<accession>A0A0D2GJL3</accession>
<protein>
    <submittedName>
        <fullName evidence="9">Aspartate-tRNA ligase</fullName>
    </submittedName>
</protein>
<dbReference type="HOGENOM" id="CLU_014330_2_1_1"/>
<dbReference type="RefSeq" id="XP_016625261.1">
    <property type="nucleotide sequence ID" value="XM_016758012.1"/>
</dbReference>
<evidence type="ECO:0000313" key="9">
    <source>
        <dbReference type="EMBL" id="KIW98592.1"/>
    </source>
</evidence>
<dbReference type="SUPFAM" id="SSF55681">
    <property type="entry name" value="Class II aaRS and biotin synthetases"/>
    <property type="match status" value="1"/>
</dbReference>
<evidence type="ECO:0000256" key="7">
    <source>
        <dbReference type="SAM" id="MobiDB-lite"/>
    </source>
</evidence>
<dbReference type="InterPro" id="IPR002312">
    <property type="entry name" value="Asp/Asn-tRNA-synth_IIb"/>
</dbReference>
<reference evidence="9" key="1">
    <citation type="submission" date="2015-01" db="EMBL/GenBank/DDBJ databases">
        <title>The Genome Sequence of Cladophialophora bantiana CBS 173.52.</title>
        <authorList>
            <consortium name="The Broad Institute Genomics Platform"/>
            <person name="Cuomo C."/>
            <person name="de Hoog S."/>
            <person name="Gorbushina A."/>
            <person name="Stielow B."/>
            <person name="Teixiera M."/>
            <person name="Abouelleil A."/>
            <person name="Chapman S.B."/>
            <person name="Priest M."/>
            <person name="Young S.K."/>
            <person name="Wortman J."/>
            <person name="Nusbaum C."/>
            <person name="Birren B."/>
        </authorList>
    </citation>
    <scope>NUCLEOTIDE SEQUENCE [LARGE SCALE GENOMIC DNA]</scope>
    <source>
        <strain evidence="9">CBS 173.52</strain>
    </source>
</reference>
<dbReference type="GO" id="GO:0005739">
    <property type="term" value="C:mitochondrion"/>
    <property type="evidence" value="ECO:0007669"/>
    <property type="project" value="TreeGrafter"/>
</dbReference>
<dbReference type="PRINTS" id="PR01042">
    <property type="entry name" value="TRNASYNTHASP"/>
</dbReference>
<evidence type="ECO:0000256" key="4">
    <source>
        <dbReference type="ARBA" id="ARBA00022840"/>
    </source>
</evidence>
<feature type="domain" description="Aminoacyl-transfer RNA synthetases class-II family profile" evidence="8">
    <location>
        <begin position="298"/>
        <end position="766"/>
    </location>
</feature>
<keyword evidence="2 9" id="KW-0436">Ligase</keyword>
<keyword evidence="4" id="KW-0067">ATP-binding</keyword>
<evidence type="ECO:0000313" key="10">
    <source>
        <dbReference type="Proteomes" id="UP000053789"/>
    </source>
</evidence>
<keyword evidence="5" id="KW-0648">Protein biosynthesis</keyword>
<evidence type="ECO:0000256" key="2">
    <source>
        <dbReference type="ARBA" id="ARBA00022598"/>
    </source>
</evidence>
<dbReference type="GeneID" id="27693181"/>
<dbReference type="OrthoDB" id="439710at2759"/>
<dbReference type="AlphaFoldDB" id="A0A0D2GJL3"/>
<evidence type="ECO:0000256" key="3">
    <source>
        <dbReference type="ARBA" id="ARBA00022741"/>
    </source>
</evidence>
<evidence type="ECO:0000256" key="6">
    <source>
        <dbReference type="ARBA" id="ARBA00023146"/>
    </source>
</evidence>
<feature type="compositionally biased region" description="Polar residues" evidence="7">
    <location>
        <begin position="226"/>
        <end position="238"/>
    </location>
</feature>
<dbReference type="HAMAP" id="MF_00044">
    <property type="entry name" value="Asp_tRNA_synth_type1"/>
    <property type="match status" value="1"/>
</dbReference>
<keyword evidence="6" id="KW-0030">Aminoacyl-tRNA synthetase</keyword>
<dbReference type="PROSITE" id="PS50862">
    <property type="entry name" value="AA_TRNA_LIGASE_II"/>
    <property type="match status" value="1"/>
</dbReference>
<dbReference type="GO" id="GO:0005524">
    <property type="term" value="F:ATP binding"/>
    <property type="evidence" value="ECO:0007669"/>
    <property type="project" value="UniProtKB-KW"/>
</dbReference>
<dbReference type="GO" id="GO:0006422">
    <property type="term" value="P:aspartyl-tRNA aminoacylation"/>
    <property type="evidence" value="ECO:0007669"/>
    <property type="project" value="TreeGrafter"/>
</dbReference>
<dbReference type="InterPro" id="IPR006195">
    <property type="entry name" value="aa-tRNA-synth_II"/>
</dbReference>
<dbReference type="Proteomes" id="UP000053789">
    <property type="component" value="Unassembled WGS sequence"/>
</dbReference>
<evidence type="ECO:0000259" key="8">
    <source>
        <dbReference type="PROSITE" id="PS50862"/>
    </source>
</evidence>
<dbReference type="PANTHER" id="PTHR22594">
    <property type="entry name" value="ASPARTYL/LYSYL-TRNA SYNTHETASE"/>
    <property type="match status" value="1"/>
</dbReference>
<sequence>MELQRSLTRSAHLRRTYIEISRYIRGQVSQAGFASTRRSVRPSLCRRCTYSTTSPVRSDRQQDPRLQTSNGDIRRYSFSRISSSSAASTAWEKLRQTDLDSLPTTPDPGPDEQNQVQLYGYITSHRPSKSFDFVQLVDPRLELAVQVILSHTISAAKIGESDVVEKRLGAKGPSLDRGSSVEDLHEEHPSIFRAPRPHTPIRISGTIVRRQTPPKKDQQRVVSGGHDSSQRQGPANTIRTLDPYVGDIDLISHVEIRADSYKFLNGMPSDITAKCDTVFPPELRHLQFRTDSDLRRRIRLRSRIAGKIREHMLSNGFDEIETPLLFKSTPEGAREFIVPTRKKGLAYALPQSPQQYKQVLMASGIWRYFQFAKCFRDEDLRADRQPEFTQLDLEMAFASSTDVMTAVEELLIHAIWPNVPDIAPLETSSSTSSSRVKSADVECRDLVFPQLTYEAAMTRYGSDKPDTRLGSEIHRVDQWLPPNVKKMVTSLDDPVMEMVKIGMQGCEPAESQKFVASFLEASSTARYTNDNARIPGVAVFDPLKPLHGLASFGHEGAAKVEEEFDPEPGDILVLYSRDGKPFTGGSTVLGDLRRDIYQHAISEGLLPAPSGFSALWIIDFPLFSPTEDSEPGQGGSAGICSTHHPFTAPKQGQELSVSTFKKNPLSIIGDHYDLVINGVEVGGGSCRIHREFMQEFILREVLKMDPERVKDFGHLLRALRTGCPPHAGFALGFDRLMAMLTNTASVRDVIAFPKYADGEDKFAGAPSPITRDQLATYHLVVRDTAAAGSTPRFSRRA</sequence>
<gene>
    <name evidence="9" type="ORF">Z519_00253</name>
</gene>
<organism evidence="9 10">
    <name type="scientific">Cladophialophora bantiana (strain ATCC 10958 / CBS 173.52 / CDC B-1940 / NIH 8579)</name>
    <name type="common">Xylohypha bantiana</name>
    <dbReference type="NCBI Taxonomy" id="1442370"/>
    <lineage>
        <taxon>Eukaryota</taxon>
        <taxon>Fungi</taxon>
        <taxon>Dikarya</taxon>
        <taxon>Ascomycota</taxon>
        <taxon>Pezizomycotina</taxon>
        <taxon>Eurotiomycetes</taxon>
        <taxon>Chaetothyriomycetidae</taxon>
        <taxon>Chaetothyriales</taxon>
        <taxon>Herpotrichiellaceae</taxon>
        <taxon>Cladophialophora</taxon>
    </lineage>
</organism>
<dbReference type="Gene3D" id="3.30.1360.30">
    <property type="entry name" value="GAD-like domain"/>
    <property type="match status" value="1"/>
</dbReference>
<dbReference type="InterPro" id="IPR045864">
    <property type="entry name" value="aa-tRNA-synth_II/BPL/LPL"/>
</dbReference>
<dbReference type="Pfam" id="PF00152">
    <property type="entry name" value="tRNA-synt_2"/>
    <property type="match status" value="1"/>
</dbReference>
<dbReference type="InterPro" id="IPR004364">
    <property type="entry name" value="Aa-tRNA-synt_II"/>
</dbReference>
<proteinExistence type="inferred from homology"/>
<dbReference type="VEuPathDB" id="FungiDB:Z519_00253"/>
<comment type="similarity">
    <text evidence="1">Belongs to the class-II aminoacyl-tRNA synthetase family. Type 1 subfamily.</text>
</comment>
<evidence type="ECO:0000256" key="5">
    <source>
        <dbReference type="ARBA" id="ARBA00022917"/>
    </source>
</evidence>
<keyword evidence="3" id="KW-0547">Nucleotide-binding</keyword>
<dbReference type="InterPro" id="IPR004115">
    <property type="entry name" value="GAD-like_sf"/>
</dbReference>
<name>A0A0D2GJL3_CLAB1</name>
<dbReference type="PANTHER" id="PTHR22594:SF5">
    <property type="entry name" value="ASPARTATE--TRNA LIGASE, MITOCHONDRIAL"/>
    <property type="match status" value="1"/>
</dbReference>
<dbReference type="Gene3D" id="3.30.930.10">
    <property type="entry name" value="Bira Bifunctional Protein, Domain 2"/>
    <property type="match status" value="1"/>
</dbReference>
<feature type="region of interest" description="Disordered" evidence="7">
    <location>
        <begin position="51"/>
        <end position="73"/>
    </location>
</feature>
<dbReference type="EMBL" id="KN846980">
    <property type="protein sequence ID" value="KIW98592.1"/>
    <property type="molecule type" value="Genomic_DNA"/>
</dbReference>
<dbReference type="InterPro" id="IPR004524">
    <property type="entry name" value="Asp-tRNA-ligase_1"/>
</dbReference>
<dbReference type="GO" id="GO:0004815">
    <property type="term" value="F:aspartate-tRNA ligase activity"/>
    <property type="evidence" value="ECO:0007669"/>
    <property type="project" value="TreeGrafter"/>
</dbReference>